<evidence type="ECO:0000259" key="3">
    <source>
        <dbReference type="Pfam" id="PF20803"/>
    </source>
</evidence>
<dbReference type="AlphaFoldDB" id="A0A3A4B389"/>
<organism evidence="4 5">
    <name type="scientific">Bailinhaonella thermotolerans</name>
    <dbReference type="NCBI Taxonomy" id="1070861"/>
    <lineage>
        <taxon>Bacteria</taxon>
        <taxon>Bacillati</taxon>
        <taxon>Actinomycetota</taxon>
        <taxon>Actinomycetes</taxon>
        <taxon>Streptosporangiales</taxon>
        <taxon>Streptosporangiaceae</taxon>
        <taxon>Bailinhaonella</taxon>
    </lineage>
</organism>
<dbReference type="RefSeq" id="WP_119926758.1">
    <property type="nucleotide sequence ID" value="NZ_QZEY01000004.1"/>
</dbReference>
<dbReference type="InterPro" id="IPR036388">
    <property type="entry name" value="WH-like_DNA-bd_sf"/>
</dbReference>
<dbReference type="EMBL" id="QZEY01000004">
    <property type="protein sequence ID" value="RJL32509.1"/>
    <property type="molecule type" value="Genomic_DNA"/>
</dbReference>
<name>A0A3A4B389_9ACTN</name>
<accession>A0A3A4B389</accession>
<dbReference type="OrthoDB" id="2270427at2"/>
<dbReference type="Gene3D" id="1.20.58.1460">
    <property type="match status" value="1"/>
</dbReference>
<dbReference type="Pfam" id="PF07848">
    <property type="entry name" value="PaaX"/>
    <property type="match status" value="1"/>
</dbReference>
<dbReference type="InterPro" id="IPR048846">
    <property type="entry name" value="PaaX-like_central"/>
</dbReference>
<dbReference type="Pfam" id="PF08223">
    <property type="entry name" value="PaaX_C"/>
    <property type="match status" value="1"/>
</dbReference>
<dbReference type="Proteomes" id="UP000265768">
    <property type="component" value="Unassembled WGS sequence"/>
</dbReference>
<reference evidence="4 5" key="1">
    <citation type="submission" date="2018-09" db="EMBL/GenBank/DDBJ databases">
        <title>YIM 75507 draft genome.</title>
        <authorList>
            <person name="Tang S."/>
            <person name="Feng Y."/>
        </authorList>
    </citation>
    <scope>NUCLEOTIDE SEQUENCE [LARGE SCALE GENOMIC DNA]</scope>
    <source>
        <strain evidence="4 5">YIM 75507</strain>
    </source>
</reference>
<dbReference type="GO" id="GO:0006351">
    <property type="term" value="P:DNA-templated transcription"/>
    <property type="evidence" value="ECO:0007669"/>
    <property type="project" value="TreeGrafter"/>
</dbReference>
<gene>
    <name evidence="4" type="ORF">D5H75_13360</name>
</gene>
<sequence length="257" mass="27966">MEDRNTLGLRPLTARSIVLSTLLGTHPARLPVRALIRAGELFGVAEGTIRVALSRMVAAGDLAQDGGRYQLTARLLDRQARQDESRAPRTRPWDGSWETCVITAERRPAPERAALRQAMTAHRLAELREGVWLRPANLDRPLPAAITSRCLLLGARPSGDPARLAADLWDLGGWAGRARALVTALDRASGLAEGFMVSAAVLRHLLADPLLPPELAPPGWPGEALRARYDDFDRTYRTLLHAHLTGSPEPVPFVDGA</sequence>
<keyword evidence="5" id="KW-1185">Reference proteome</keyword>
<proteinExistence type="predicted"/>
<feature type="domain" description="Transcriptional repressor PaaX-like central Cas2-like" evidence="3">
    <location>
        <begin position="91"/>
        <end position="142"/>
    </location>
</feature>
<feature type="domain" description="Transcriptional repressor PaaX-like N-terminal" evidence="1">
    <location>
        <begin position="14"/>
        <end position="74"/>
    </location>
</feature>
<dbReference type="InterPro" id="IPR013225">
    <property type="entry name" value="PaaX_C"/>
</dbReference>
<protein>
    <submittedName>
        <fullName evidence="4">PaaX domain-containing protein, C-domain protein</fullName>
    </submittedName>
</protein>
<dbReference type="Gene3D" id="3.30.70.2650">
    <property type="match status" value="1"/>
</dbReference>
<feature type="domain" description="Transcriptional repressor PaaX-like C-terminal" evidence="2">
    <location>
        <begin position="195"/>
        <end position="244"/>
    </location>
</feature>
<dbReference type="Gene3D" id="1.10.10.10">
    <property type="entry name" value="Winged helix-like DNA-binding domain superfamily/Winged helix DNA-binding domain"/>
    <property type="match status" value="1"/>
</dbReference>
<dbReference type="InterPro" id="IPR012906">
    <property type="entry name" value="PaaX-like_N"/>
</dbReference>
<evidence type="ECO:0000259" key="2">
    <source>
        <dbReference type="Pfam" id="PF08223"/>
    </source>
</evidence>
<evidence type="ECO:0000259" key="1">
    <source>
        <dbReference type="Pfam" id="PF07848"/>
    </source>
</evidence>
<dbReference type="PANTHER" id="PTHR30319">
    <property type="entry name" value="PHENYLACETIC ACID REGULATOR-RELATED TRANSCRIPTIONAL REPRESSOR"/>
    <property type="match status" value="1"/>
</dbReference>
<dbReference type="Pfam" id="PF20803">
    <property type="entry name" value="PaaX_M"/>
    <property type="match status" value="1"/>
</dbReference>
<evidence type="ECO:0000313" key="5">
    <source>
        <dbReference type="Proteomes" id="UP000265768"/>
    </source>
</evidence>
<evidence type="ECO:0000313" key="4">
    <source>
        <dbReference type="EMBL" id="RJL32509.1"/>
    </source>
</evidence>
<comment type="caution">
    <text evidence="4">The sequence shown here is derived from an EMBL/GenBank/DDBJ whole genome shotgun (WGS) entry which is preliminary data.</text>
</comment>
<dbReference type="PANTHER" id="PTHR30319:SF1">
    <property type="entry name" value="TRANSCRIPTIONAL REPRESSOR PAAX"/>
    <property type="match status" value="1"/>
</dbReference>